<sequence>MRLWYLLLLVFAPLVAANNDVAPALDNIVAVELEFTCQRPYVATVRFYNRIHEPLRGRLIRVDPAGYWNSYEFKIDTHNGRARRDRVNSIHYENRVLEDIYVVLPAGGVLQSIINLDEQFIIPKDGFSGIRFSSYWEDVQFADGSTRWIRLESDFMKFEDYCIREQNQ</sequence>
<reference evidence="2 3" key="1">
    <citation type="submission" date="2023-06" db="EMBL/GenBank/DDBJ databases">
        <title>Alkalimonas sp., MEB004 an alkaliphilic bacterium isolated from Lonar Lake, India.</title>
        <authorList>
            <person name="Joshi A."/>
            <person name="Thite S."/>
        </authorList>
    </citation>
    <scope>NUCLEOTIDE SEQUENCE [LARGE SCALE GENOMIC DNA]</scope>
    <source>
        <strain evidence="2 3">MEB004</strain>
    </source>
</reference>
<feature type="chain" id="PRO_5046709125" evidence="1">
    <location>
        <begin position="17"/>
        <end position="168"/>
    </location>
</feature>
<dbReference type="Proteomes" id="UP001339167">
    <property type="component" value="Unassembled WGS sequence"/>
</dbReference>
<accession>A0ABU7JK90</accession>
<organism evidence="2 3">
    <name type="scientific">Alkalimonas mucilaginosa</name>
    <dbReference type="NCBI Taxonomy" id="3057676"/>
    <lineage>
        <taxon>Bacteria</taxon>
        <taxon>Pseudomonadati</taxon>
        <taxon>Pseudomonadota</taxon>
        <taxon>Gammaproteobacteria</taxon>
        <taxon>Alkalimonas</taxon>
    </lineage>
</organism>
<proteinExistence type="predicted"/>
<dbReference type="RefSeq" id="WP_330089404.1">
    <property type="nucleotide sequence ID" value="NZ_JAUGZK010000029.1"/>
</dbReference>
<gene>
    <name evidence="2" type="ORF">QWF21_17895</name>
</gene>
<evidence type="ECO:0000313" key="3">
    <source>
        <dbReference type="Proteomes" id="UP001339167"/>
    </source>
</evidence>
<name>A0ABU7JK90_9GAMM</name>
<protein>
    <submittedName>
        <fullName evidence="2">Uncharacterized protein</fullName>
    </submittedName>
</protein>
<keyword evidence="1" id="KW-0732">Signal</keyword>
<comment type="caution">
    <text evidence="2">The sequence shown here is derived from an EMBL/GenBank/DDBJ whole genome shotgun (WGS) entry which is preliminary data.</text>
</comment>
<feature type="signal peptide" evidence="1">
    <location>
        <begin position="1"/>
        <end position="16"/>
    </location>
</feature>
<evidence type="ECO:0000256" key="1">
    <source>
        <dbReference type="SAM" id="SignalP"/>
    </source>
</evidence>
<keyword evidence="3" id="KW-1185">Reference proteome</keyword>
<dbReference type="EMBL" id="JAUGZK010000029">
    <property type="protein sequence ID" value="MEE2026112.1"/>
    <property type="molecule type" value="Genomic_DNA"/>
</dbReference>
<evidence type="ECO:0000313" key="2">
    <source>
        <dbReference type="EMBL" id="MEE2026112.1"/>
    </source>
</evidence>